<evidence type="ECO:0000313" key="1">
    <source>
        <dbReference type="Proteomes" id="UP000887575"/>
    </source>
</evidence>
<name>A0AAF3J4G7_9BILA</name>
<sequence>MTQQYLGAFVSLYGYPLDKTGLYDCFHQLFVGGRFPRFSYTCASVFSQDLLNPEERSIAPSSCEQIDFVTAFACYKALLYYKQTIPNGDTKFPAYSALKINEMNIPCGNIDTFKTCLNDLKSYCYDLPTIFRFVPSGSEAEAKSYLQLFLAMQLRCDHASAYDTYTRCRAAWAGADWQDQTHYANCGDYRYKDECYSINSTMTCRWKVMRSVCEDIGGYCDIDPQIMDKQGWIDGDCISDAKKMCKKINSASRFLLPILITFMLTKIFA</sequence>
<protein>
    <submittedName>
        <fullName evidence="2">Uncharacterized protein</fullName>
    </submittedName>
</protein>
<dbReference type="AlphaFoldDB" id="A0AAF3J4G7"/>
<proteinExistence type="predicted"/>
<reference evidence="2" key="1">
    <citation type="submission" date="2024-02" db="UniProtKB">
        <authorList>
            <consortium name="WormBaseParasite"/>
        </authorList>
    </citation>
    <scope>IDENTIFICATION</scope>
</reference>
<keyword evidence="1" id="KW-1185">Reference proteome</keyword>
<organism evidence="1 2">
    <name type="scientific">Mesorhabditis belari</name>
    <dbReference type="NCBI Taxonomy" id="2138241"/>
    <lineage>
        <taxon>Eukaryota</taxon>
        <taxon>Metazoa</taxon>
        <taxon>Ecdysozoa</taxon>
        <taxon>Nematoda</taxon>
        <taxon>Chromadorea</taxon>
        <taxon>Rhabditida</taxon>
        <taxon>Rhabditina</taxon>
        <taxon>Rhabditomorpha</taxon>
        <taxon>Rhabditoidea</taxon>
        <taxon>Rhabditidae</taxon>
        <taxon>Mesorhabditinae</taxon>
        <taxon>Mesorhabditis</taxon>
    </lineage>
</organism>
<dbReference type="WBParaSite" id="MBELARI_LOCUS1561">
    <property type="protein sequence ID" value="MBELARI_LOCUS1561"/>
    <property type="gene ID" value="MBELARI_LOCUS1561"/>
</dbReference>
<dbReference type="Proteomes" id="UP000887575">
    <property type="component" value="Unassembled WGS sequence"/>
</dbReference>
<accession>A0AAF3J4G7</accession>
<evidence type="ECO:0000313" key="2">
    <source>
        <dbReference type="WBParaSite" id="MBELARI_LOCUS1561"/>
    </source>
</evidence>